<name>A0A3B0XJ82_9ZZZZ</name>
<feature type="domain" description="Bacterial toxin 30" evidence="2">
    <location>
        <begin position="86"/>
        <end position="151"/>
    </location>
</feature>
<dbReference type="InterPro" id="IPR029111">
    <property type="entry name" value="Ntox30"/>
</dbReference>
<dbReference type="Pfam" id="PF15532">
    <property type="entry name" value="Ntox30"/>
    <property type="match status" value="1"/>
</dbReference>
<evidence type="ECO:0000313" key="3">
    <source>
        <dbReference type="EMBL" id="VAW67631.1"/>
    </source>
</evidence>
<evidence type="ECO:0000259" key="2">
    <source>
        <dbReference type="Pfam" id="PF15532"/>
    </source>
</evidence>
<dbReference type="AlphaFoldDB" id="A0A3B0XJ82"/>
<evidence type="ECO:0000256" key="1">
    <source>
        <dbReference type="SAM" id="MobiDB-lite"/>
    </source>
</evidence>
<reference evidence="3" key="1">
    <citation type="submission" date="2018-06" db="EMBL/GenBank/DDBJ databases">
        <authorList>
            <person name="Zhirakovskaya E."/>
        </authorList>
    </citation>
    <scope>NUCLEOTIDE SEQUENCE</scope>
</reference>
<proteinExistence type="predicted"/>
<gene>
    <name evidence="3" type="ORF">MNBD_GAMMA10-1085</name>
</gene>
<sequence>MELIKKVKRHRKQRKRHNTKIAESDDRPKKDKLKEREKKECGDDGCDNIPDTGQLLSIDINKLVGNKLGTGKVEDFTGLEGANFDEVMSRIPSNAKARLLVPNPKVQIGTEFKWVDDASNETFKVRIHGPDSSPNLPVGANARHGWITIVEKEVPKTSGGKQRLIFNPGSGKFVDKKNFVKAVKTQNKLPLPQRGLNLDTDPVNLSHMPVQVPANVKNFINQRTLNLYSQ</sequence>
<organism evidence="3">
    <name type="scientific">hydrothermal vent metagenome</name>
    <dbReference type="NCBI Taxonomy" id="652676"/>
    <lineage>
        <taxon>unclassified sequences</taxon>
        <taxon>metagenomes</taxon>
        <taxon>ecological metagenomes</taxon>
    </lineage>
</organism>
<protein>
    <recommendedName>
        <fullName evidence="2">Bacterial toxin 30 domain-containing protein</fullName>
    </recommendedName>
</protein>
<feature type="compositionally biased region" description="Basic residues" evidence="1">
    <location>
        <begin position="1"/>
        <end position="19"/>
    </location>
</feature>
<accession>A0A3B0XJ82</accession>
<feature type="region of interest" description="Disordered" evidence="1">
    <location>
        <begin position="1"/>
        <end position="45"/>
    </location>
</feature>
<dbReference type="EMBL" id="UOFJ01000285">
    <property type="protein sequence ID" value="VAW67631.1"/>
    <property type="molecule type" value="Genomic_DNA"/>
</dbReference>
<feature type="compositionally biased region" description="Basic and acidic residues" evidence="1">
    <location>
        <begin position="20"/>
        <end position="42"/>
    </location>
</feature>